<comment type="catalytic activity">
    <reaction evidence="2">
        <text>2,5-diamino-6-hydroxy-4-(5-phosphoribosylamino)-pyrimidine + H2O = 2,5,6-triamino-4-hydroxypyrimidine + D-ribose 5-phosphate</text>
        <dbReference type="Rhea" id="RHEA:23436"/>
        <dbReference type="ChEBI" id="CHEBI:15377"/>
        <dbReference type="ChEBI" id="CHEBI:58614"/>
        <dbReference type="ChEBI" id="CHEBI:78346"/>
        <dbReference type="ChEBI" id="CHEBI:137796"/>
    </reaction>
</comment>
<dbReference type="Pfam" id="PF08719">
    <property type="entry name" value="NADAR"/>
    <property type="match status" value="1"/>
</dbReference>
<dbReference type="EMBL" id="MHIS01000002">
    <property type="protein sequence ID" value="OGY56992.1"/>
    <property type="molecule type" value="Genomic_DNA"/>
</dbReference>
<name>A0A1G1YXB5_9BACT</name>
<comment type="catalytic activity">
    <reaction evidence="1">
        <text>5-amino-6-(5-phospho-D-ribosylamino)uracil + H2O = 5,6-diaminouracil + D-ribose 5-phosphate</text>
        <dbReference type="Rhea" id="RHEA:55020"/>
        <dbReference type="ChEBI" id="CHEBI:15377"/>
        <dbReference type="ChEBI" id="CHEBI:46252"/>
        <dbReference type="ChEBI" id="CHEBI:58453"/>
        <dbReference type="ChEBI" id="CHEBI:78346"/>
    </reaction>
</comment>
<gene>
    <name evidence="4" type="ORF">A2119_01240</name>
</gene>
<dbReference type="AlphaFoldDB" id="A0A1G1YXB5"/>
<evidence type="ECO:0000313" key="4">
    <source>
        <dbReference type="EMBL" id="OGY56992.1"/>
    </source>
</evidence>
<feature type="non-terminal residue" evidence="4">
    <location>
        <position position="1"/>
    </location>
</feature>
<dbReference type="SUPFAM" id="SSF143990">
    <property type="entry name" value="YbiA-like"/>
    <property type="match status" value="1"/>
</dbReference>
<evidence type="ECO:0000256" key="2">
    <source>
        <dbReference type="ARBA" id="ARBA00000751"/>
    </source>
</evidence>
<evidence type="ECO:0000259" key="3">
    <source>
        <dbReference type="Pfam" id="PF08719"/>
    </source>
</evidence>
<sequence>YFLSNFFPAEIKFMGIKFRSVEHAFQAHKYPLEERSQFTEVDADEAKRLGRAAPNFNGEYWDRVRDNLMFSLVLYKFSNNEELREKLLATGGKYLEETNDWDDHYWGVCNGEGDNKMGKTLMTVREIVR</sequence>
<proteinExistence type="predicted"/>
<reference evidence="4 5" key="1">
    <citation type="journal article" date="2016" name="Nat. Commun.">
        <title>Thousands of microbial genomes shed light on interconnected biogeochemical processes in an aquifer system.</title>
        <authorList>
            <person name="Anantharaman K."/>
            <person name="Brown C.T."/>
            <person name="Hug L.A."/>
            <person name="Sharon I."/>
            <person name="Castelle C.J."/>
            <person name="Probst A.J."/>
            <person name="Thomas B.C."/>
            <person name="Singh A."/>
            <person name="Wilkins M.J."/>
            <person name="Karaoz U."/>
            <person name="Brodie E.L."/>
            <person name="Williams K.H."/>
            <person name="Hubbard S.S."/>
            <person name="Banfield J.F."/>
        </authorList>
    </citation>
    <scope>NUCLEOTIDE SEQUENCE [LARGE SCALE GENOMIC DNA]</scope>
</reference>
<dbReference type="Proteomes" id="UP000178179">
    <property type="component" value="Unassembled WGS sequence"/>
</dbReference>
<dbReference type="CDD" id="cd15457">
    <property type="entry name" value="NADAR"/>
    <property type="match status" value="1"/>
</dbReference>
<accession>A0A1G1YXB5</accession>
<dbReference type="InterPro" id="IPR012816">
    <property type="entry name" value="NADAR"/>
</dbReference>
<dbReference type="NCBIfam" id="TIGR02464">
    <property type="entry name" value="ribofla_fusion"/>
    <property type="match status" value="1"/>
</dbReference>
<dbReference type="Gene3D" id="1.10.357.40">
    <property type="entry name" value="YbiA-like"/>
    <property type="match status" value="1"/>
</dbReference>
<feature type="domain" description="NADAR" evidence="3">
    <location>
        <begin position="2"/>
        <end position="128"/>
    </location>
</feature>
<dbReference type="InterPro" id="IPR037238">
    <property type="entry name" value="YbiA-like_sf"/>
</dbReference>
<comment type="caution">
    <text evidence="4">The sequence shown here is derived from an EMBL/GenBank/DDBJ whole genome shotgun (WGS) entry which is preliminary data.</text>
</comment>
<protein>
    <recommendedName>
        <fullName evidence="3">NADAR domain-containing protein</fullName>
    </recommendedName>
</protein>
<evidence type="ECO:0000313" key="5">
    <source>
        <dbReference type="Proteomes" id="UP000178179"/>
    </source>
</evidence>
<organism evidence="4 5">
    <name type="scientific">Candidatus Colwellbacteria bacterium GWA2_46_10</name>
    <dbReference type="NCBI Taxonomy" id="1797684"/>
    <lineage>
        <taxon>Bacteria</taxon>
        <taxon>Candidatus Colwelliibacteriota</taxon>
    </lineage>
</organism>
<evidence type="ECO:0000256" key="1">
    <source>
        <dbReference type="ARBA" id="ARBA00000022"/>
    </source>
</evidence>